<keyword evidence="3" id="KW-1185">Reference proteome</keyword>
<dbReference type="Proteomes" id="UP000681722">
    <property type="component" value="Unassembled WGS sequence"/>
</dbReference>
<gene>
    <name evidence="1" type="ORF">GPM918_LOCUS33039</name>
    <name evidence="2" type="ORF">SRO942_LOCUS33716</name>
</gene>
<feature type="non-terminal residue" evidence="1">
    <location>
        <position position="1"/>
    </location>
</feature>
<dbReference type="AlphaFoldDB" id="A0A815KYN7"/>
<protein>
    <submittedName>
        <fullName evidence="1">Uncharacterized protein</fullName>
    </submittedName>
</protein>
<dbReference type="EMBL" id="CAJOBC010082691">
    <property type="protein sequence ID" value="CAF4290338.1"/>
    <property type="molecule type" value="Genomic_DNA"/>
</dbReference>
<comment type="caution">
    <text evidence="1">The sequence shown here is derived from an EMBL/GenBank/DDBJ whole genome shotgun (WGS) entry which is preliminary data.</text>
</comment>
<evidence type="ECO:0000313" key="3">
    <source>
        <dbReference type="Proteomes" id="UP000663829"/>
    </source>
</evidence>
<dbReference type="EMBL" id="CAJNOQ010017275">
    <property type="protein sequence ID" value="CAF1396161.1"/>
    <property type="molecule type" value="Genomic_DNA"/>
</dbReference>
<proteinExistence type="predicted"/>
<name>A0A815KYN7_9BILA</name>
<accession>A0A815KYN7</accession>
<evidence type="ECO:0000313" key="2">
    <source>
        <dbReference type="EMBL" id="CAF4290338.1"/>
    </source>
</evidence>
<reference evidence="1" key="1">
    <citation type="submission" date="2021-02" db="EMBL/GenBank/DDBJ databases">
        <authorList>
            <person name="Nowell W R."/>
        </authorList>
    </citation>
    <scope>NUCLEOTIDE SEQUENCE</scope>
</reference>
<sequence>SIILCENLFSNAPDITIERSSGKRWYTRFIKREGRKSSTVFTPFKLTTGNGDNQEPERTANVYYGRVDMSYKLYFLLFVDLIVDMTDEKTNELSKQDWLREPIELFITESDKKFCLNFERTYESHQALVSYTKGTLFYPLLHKICRQKSIEWLVSYRFFISDVYKQTKKSAI</sequence>
<organism evidence="1 3">
    <name type="scientific">Didymodactylos carnosus</name>
    <dbReference type="NCBI Taxonomy" id="1234261"/>
    <lineage>
        <taxon>Eukaryota</taxon>
        <taxon>Metazoa</taxon>
        <taxon>Spiralia</taxon>
        <taxon>Gnathifera</taxon>
        <taxon>Rotifera</taxon>
        <taxon>Eurotatoria</taxon>
        <taxon>Bdelloidea</taxon>
        <taxon>Philodinida</taxon>
        <taxon>Philodinidae</taxon>
        <taxon>Didymodactylos</taxon>
    </lineage>
</organism>
<dbReference type="Proteomes" id="UP000663829">
    <property type="component" value="Unassembled WGS sequence"/>
</dbReference>
<evidence type="ECO:0000313" key="1">
    <source>
        <dbReference type="EMBL" id="CAF1396161.1"/>
    </source>
</evidence>